<gene>
    <name evidence="3" type="ORF">AGLY_016410</name>
</gene>
<dbReference type="PANTHER" id="PTHR12521:SF0">
    <property type="entry name" value="ADP-RIBOSE GLYCOHYDROLASE OARD1"/>
    <property type="match status" value="1"/>
</dbReference>
<evidence type="ECO:0000259" key="2">
    <source>
        <dbReference type="PROSITE" id="PS51154"/>
    </source>
</evidence>
<dbReference type="Gene3D" id="2.40.70.10">
    <property type="entry name" value="Acid Proteases"/>
    <property type="match status" value="1"/>
</dbReference>
<dbReference type="Pfam" id="PF00077">
    <property type="entry name" value="RVP"/>
    <property type="match status" value="1"/>
</dbReference>
<dbReference type="SUPFAM" id="SSF50630">
    <property type="entry name" value="Acid proteases"/>
    <property type="match status" value="1"/>
</dbReference>
<dbReference type="GO" id="GO:0140291">
    <property type="term" value="P:peptidyl-glutamate ADP-deribosylation"/>
    <property type="evidence" value="ECO:0007669"/>
    <property type="project" value="TreeGrafter"/>
</dbReference>
<dbReference type="InterPro" id="IPR002589">
    <property type="entry name" value="Macro_dom"/>
</dbReference>
<sequence>MDDNKKPFFKPGKFSGNMSENIDSFLKNYKRAAIINGWSENEKFQFISIFLEGTALTFYDNILDTFKNIQWSDFEKKFRLEFEPIFQIDMLRLILEKRKQLPDEQSVSYINEVESLCRRIDKHISQGEIVRNIIKGLKPDILRCIGILENKTLDELKRNIRKYELIEFMTMGNINKNPFEIESEIIKNKTQKINTIDVIKDNEINKLRDEIENLKKTVEQLISYQRNNNNQQEIFFNNIHEFTKNNSTLRYNNDNDTNNDYNINYKNNNSAHTIQCLICSKNNHTVHECYFKNKSYITCQLCNKFGHSAINCRSINNEYKTPNSELNTTDNYSPLITTSQKQIINKINYTPNAPNIKTRFHYQPYNYNKPRLVCQICNKFGHLANNCSLYVNKTKKVKDQLNPVVSIKTFTEGDIIQKTNKIDSISNTLHINAMFNDKLTPITIDTGANICCIRQELLTNEYTIMPSAMQLLGADNKPISAIGITKIKININNKNFDVDIHVVKNLSSLIILGNDFLIKNNALIDFKNNNIILNNNINTQLKINNTNTLYCTNNTNNIKELKGSIFNCPDNFAIAHCISADLKMNKGITNLICKVYGDTSPQLALQELNVGNTIPINNNNKTIFHLITKQLYYHKPKYEDLKASVHNLKLEAIRLNILKIAIPTLISGPHEFSWSIIKQLIYSEFENTNIEIYIYHKDEENITQNWKSKEHTEIINNIHTFFKNSNNKNKIKTNDMQPKNKNPLIHYYIQQITRFKKKKEENLIYVKGLQKQNIIEEFMPHATVFNIENLECPRLSQTERRNTTMFCSSCTLYKLFKYPHGNVSIMSPSEYIAIRLSYSILKVFDVNVVANCLVLEFRILSEVRDDINWSVDSIRALVLPPKNASRGFSGSITSSGYCIICL</sequence>
<dbReference type="InterPro" id="IPR018061">
    <property type="entry name" value="Retropepsins"/>
</dbReference>
<dbReference type="AlphaFoldDB" id="A0A6G0SZU7"/>
<dbReference type="Proteomes" id="UP000475862">
    <property type="component" value="Unassembled WGS sequence"/>
</dbReference>
<dbReference type="EMBL" id="VYZN01000178">
    <property type="protein sequence ID" value="KAE9523177.1"/>
    <property type="molecule type" value="Genomic_DNA"/>
</dbReference>
<dbReference type="Pfam" id="PF03732">
    <property type="entry name" value="Retrotrans_gag"/>
    <property type="match status" value="1"/>
</dbReference>
<dbReference type="CDD" id="cd00303">
    <property type="entry name" value="retropepsin_like"/>
    <property type="match status" value="1"/>
</dbReference>
<evidence type="ECO:0000313" key="3">
    <source>
        <dbReference type="EMBL" id="KAE9523177.1"/>
    </source>
</evidence>
<dbReference type="GO" id="GO:0003676">
    <property type="term" value="F:nucleic acid binding"/>
    <property type="evidence" value="ECO:0007669"/>
    <property type="project" value="InterPro"/>
</dbReference>
<dbReference type="PROSITE" id="PS51154">
    <property type="entry name" value="MACRO"/>
    <property type="match status" value="1"/>
</dbReference>
<dbReference type="GO" id="GO:0008270">
    <property type="term" value="F:zinc ion binding"/>
    <property type="evidence" value="ECO:0007669"/>
    <property type="project" value="InterPro"/>
</dbReference>
<dbReference type="GO" id="GO:0016787">
    <property type="term" value="F:hydrolase activity"/>
    <property type="evidence" value="ECO:0007669"/>
    <property type="project" value="UniProtKB-KW"/>
</dbReference>
<dbReference type="InterPro" id="IPR021109">
    <property type="entry name" value="Peptidase_aspartic_dom_sf"/>
</dbReference>
<protein>
    <recommendedName>
        <fullName evidence="2">Macro domain-containing protein</fullName>
    </recommendedName>
</protein>
<dbReference type="SUPFAM" id="SSF57756">
    <property type="entry name" value="Retrovirus zinc finger-like domains"/>
    <property type="match status" value="2"/>
</dbReference>
<dbReference type="Gene3D" id="3.40.220.10">
    <property type="entry name" value="Leucine Aminopeptidase, subunit E, domain 1"/>
    <property type="match status" value="1"/>
</dbReference>
<comment type="caution">
    <text evidence="3">The sequence shown here is derived from an EMBL/GenBank/DDBJ whole genome shotgun (WGS) entry which is preliminary data.</text>
</comment>
<evidence type="ECO:0000313" key="4">
    <source>
        <dbReference type="Proteomes" id="UP000475862"/>
    </source>
</evidence>
<keyword evidence="4" id="KW-1185">Reference proteome</keyword>
<evidence type="ECO:0000256" key="1">
    <source>
        <dbReference type="ARBA" id="ARBA00022801"/>
    </source>
</evidence>
<reference evidence="3 4" key="1">
    <citation type="submission" date="2019-08" db="EMBL/GenBank/DDBJ databases">
        <title>The genome of the soybean aphid Biotype 1, its phylome, world population structure and adaptation to the North American continent.</title>
        <authorList>
            <person name="Giordano R."/>
            <person name="Donthu R.K."/>
            <person name="Hernandez A.G."/>
            <person name="Wright C.L."/>
            <person name="Zimin A.V."/>
        </authorList>
    </citation>
    <scope>NUCLEOTIDE SEQUENCE [LARGE SCALE GENOMIC DNA]</scope>
    <source>
        <tissue evidence="3">Whole aphids</tissue>
    </source>
</reference>
<dbReference type="SMART" id="SM00343">
    <property type="entry name" value="ZnF_C2HC"/>
    <property type="match status" value="3"/>
</dbReference>
<dbReference type="Gene3D" id="4.10.60.10">
    <property type="entry name" value="Zinc finger, CCHC-type"/>
    <property type="match status" value="1"/>
</dbReference>
<dbReference type="InterPro" id="IPR001878">
    <property type="entry name" value="Znf_CCHC"/>
</dbReference>
<accession>A0A6G0SZU7</accession>
<dbReference type="PANTHER" id="PTHR12521">
    <property type="entry name" value="PROTEIN C6ORF130"/>
    <property type="match status" value="1"/>
</dbReference>
<dbReference type="SUPFAM" id="SSF52949">
    <property type="entry name" value="Macro domain-like"/>
    <property type="match status" value="1"/>
</dbReference>
<keyword evidence="1" id="KW-0378">Hydrolase</keyword>
<dbReference type="OrthoDB" id="6622160at2759"/>
<dbReference type="InterPro" id="IPR036875">
    <property type="entry name" value="Znf_CCHC_sf"/>
</dbReference>
<proteinExistence type="predicted"/>
<dbReference type="InterPro" id="IPR005162">
    <property type="entry name" value="Retrotrans_gag_dom"/>
</dbReference>
<feature type="domain" description="Macro" evidence="2">
    <location>
        <begin position="545"/>
        <end position="703"/>
    </location>
</feature>
<name>A0A6G0SZU7_APHGL</name>
<organism evidence="3 4">
    <name type="scientific">Aphis glycines</name>
    <name type="common">Soybean aphid</name>
    <dbReference type="NCBI Taxonomy" id="307491"/>
    <lineage>
        <taxon>Eukaryota</taxon>
        <taxon>Metazoa</taxon>
        <taxon>Ecdysozoa</taxon>
        <taxon>Arthropoda</taxon>
        <taxon>Hexapoda</taxon>
        <taxon>Insecta</taxon>
        <taxon>Pterygota</taxon>
        <taxon>Neoptera</taxon>
        <taxon>Paraneoptera</taxon>
        <taxon>Hemiptera</taxon>
        <taxon>Sternorrhyncha</taxon>
        <taxon>Aphidomorpha</taxon>
        <taxon>Aphidoidea</taxon>
        <taxon>Aphididae</taxon>
        <taxon>Aphidini</taxon>
        <taxon>Aphis</taxon>
        <taxon>Aphis</taxon>
    </lineage>
</organism>
<dbReference type="InterPro" id="IPR043472">
    <property type="entry name" value="Macro_dom-like"/>
</dbReference>
<dbReference type="InterPro" id="IPR050892">
    <property type="entry name" value="ADP-ribose_metab_enzymes"/>
</dbReference>